<organism evidence="1 2">
    <name type="scientific">Nephila pilipes</name>
    <name type="common">Giant wood spider</name>
    <name type="synonym">Nephila maculata</name>
    <dbReference type="NCBI Taxonomy" id="299642"/>
    <lineage>
        <taxon>Eukaryota</taxon>
        <taxon>Metazoa</taxon>
        <taxon>Ecdysozoa</taxon>
        <taxon>Arthropoda</taxon>
        <taxon>Chelicerata</taxon>
        <taxon>Arachnida</taxon>
        <taxon>Araneae</taxon>
        <taxon>Araneomorphae</taxon>
        <taxon>Entelegynae</taxon>
        <taxon>Araneoidea</taxon>
        <taxon>Nephilidae</taxon>
        <taxon>Nephila</taxon>
    </lineage>
</organism>
<keyword evidence="2" id="KW-1185">Reference proteome</keyword>
<evidence type="ECO:0000313" key="1">
    <source>
        <dbReference type="EMBL" id="GFU36658.1"/>
    </source>
</evidence>
<comment type="caution">
    <text evidence="1">The sequence shown here is derived from an EMBL/GenBank/DDBJ whole genome shotgun (WGS) entry which is preliminary data.</text>
</comment>
<sequence>MITYKHTSTVSVGLLIKSGLRYGLQSPAKQYRTQQFTFSLEIFIHYLKARRRFAEQQRKLSFSKRVNWNKRRVDDQEYSGDCPRINCLLISDNCIKFLRAVSSSIRI</sequence>
<dbReference type="EMBL" id="BMAW01084043">
    <property type="protein sequence ID" value="GFU36658.1"/>
    <property type="molecule type" value="Genomic_DNA"/>
</dbReference>
<name>A0A8X6QS67_NEPPI</name>
<dbReference type="Proteomes" id="UP000887013">
    <property type="component" value="Unassembled WGS sequence"/>
</dbReference>
<protein>
    <submittedName>
        <fullName evidence="1">Uncharacterized protein</fullName>
    </submittedName>
</protein>
<evidence type="ECO:0000313" key="2">
    <source>
        <dbReference type="Proteomes" id="UP000887013"/>
    </source>
</evidence>
<proteinExistence type="predicted"/>
<gene>
    <name evidence="1" type="ORF">NPIL_670801</name>
</gene>
<reference evidence="1" key="1">
    <citation type="submission" date="2020-08" db="EMBL/GenBank/DDBJ databases">
        <title>Multicomponent nature underlies the extraordinary mechanical properties of spider dragline silk.</title>
        <authorList>
            <person name="Kono N."/>
            <person name="Nakamura H."/>
            <person name="Mori M."/>
            <person name="Yoshida Y."/>
            <person name="Ohtoshi R."/>
            <person name="Malay A.D."/>
            <person name="Moran D.A.P."/>
            <person name="Tomita M."/>
            <person name="Numata K."/>
            <person name="Arakawa K."/>
        </authorList>
    </citation>
    <scope>NUCLEOTIDE SEQUENCE</scope>
</reference>
<accession>A0A8X6QS67</accession>
<dbReference type="AlphaFoldDB" id="A0A8X6QS67"/>